<dbReference type="InterPro" id="IPR028098">
    <property type="entry name" value="Glyco_trans_4-like_N"/>
</dbReference>
<dbReference type="Gene3D" id="3.40.50.2000">
    <property type="entry name" value="Glycogen Phosphorylase B"/>
    <property type="match status" value="2"/>
</dbReference>
<organism evidence="3 4">
    <name type="scientific">Flavobacterium helocola</name>
    <dbReference type="NCBI Taxonomy" id="3139139"/>
    <lineage>
        <taxon>Bacteria</taxon>
        <taxon>Pseudomonadati</taxon>
        <taxon>Bacteroidota</taxon>
        <taxon>Flavobacteriia</taxon>
        <taxon>Flavobacteriales</taxon>
        <taxon>Flavobacteriaceae</taxon>
        <taxon>Flavobacterium</taxon>
    </lineage>
</organism>
<dbReference type="PANTHER" id="PTHR45947">
    <property type="entry name" value="SULFOQUINOVOSYL TRANSFERASE SQD2"/>
    <property type="match status" value="1"/>
</dbReference>
<dbReference type="EMBL" id="JBBYHT010000003">
    <property type="protein sequence ID" value="MEL1247957.1"/>
    <property type="molecule type" value="Genomic_DNA"/>
</dbReference>
<keyword evidence="3" id="KW-0328">Glycosyltransferase</keyword>
<dbReference type="Pfam" id="PF00534">
    <property type="entry name" value="Glycos_transf_1"/>
    <property type="match status" value="1"/>
</dbReference>
<dbReference type="Pfam" id="PF13439">
    <property type="entry name" value="Glyco_transf_4"/>
    <property type="match status" value="1"/>
</dbReference>
<sequence length="380" mass="43534">MHIAFLTPEYPHSKIKHSGGLGTSIKNLVVALVAKGVKVTIFVYGQSKSEIFEENGIVFHFISDKKYRLGKWFFYRKHLQNYINSVVKKEKIDVIEAPDWTGVTAFMNFTVPLVIRFHGSDTYFCHIEKRKQKFKNRLFETLAVRKAKGFIAPTKYAGEVSAKLFGLHKEQIKTIHYGLDLTQFNNEHPEHFEKGLVLYIGTIIRKKGVFELPEIFNKVRNQFPKAQLVLIGGDSGDVATGSKSTWELVKQQFHEKDLDHVSYLGKIPYTEVQEYIKKANVCVFPTYAETLGMVTIESMAMQKPVVNSNIGWAQELMEHGKSGFLVHPSQHEVYAQHIVALVNDKALYENMGNEALRFVANRFNIQNIVDQNIQFYKNVL</sequence>
<proteinExistence type="predicted"/>
<name>A0ABU9I853_9FLAO</name>
<reference evidence="3 4" key="1">
    <citation type="submission" date="2024-04" db="EMBL/GenBank/DDBJ databases">
        <title>Flavobacterium sp. DGU41 16S ribosomal RNA gene Genome sequencing and assembly.</title>
        <authorList>
            <person name="Park S."/>
        </authorList>
    </citation>
    <scope>NUCLEOTIDE SEQUENCE [LARGE SCALE GENOMIC DNA]</scope>
    <source>
        <strain evidence="3 4">DGU41</strain>
    </source>
</reference>
<comment type="caution">
    <text evidence="3">The sequence shown here is derived from an EMBL/GenBank/DDBJ whole genome shotgun (WGS) entry which is preliminary data.</text>
</comment>
<evidence type="ECO:0000313" key="4">
    <source>
        <dbReference type="Proteomes" id="UP001393056"/>
    </source>
</evidence>
<dbReference type="PANTHER" id="PTHR45947:SF3">
    <property type="entry name" value="SULFOQUINOVOSYL TRANSFERASE SQD2"/>
    <property type="match status" value="1"/>
</dbReference>
<evidence type="ECO:0000259" key="2">
    <source>
        <dbReference type="Pfam" id="PF13439"/>
    </source>
</evidence>
<protein>
    <submittedName>
        <fullName evidence="3">Glycosyltransferase family 4 protein</fullName>
        <ecNumber evidence="3">2.4.-.-</ecNumber>
    </submittedName>
</protein>
<evidence type="ECO:0000313" key="3">
    <source>
        <dbReference type="EMBL" id="MEL1247957.1"/>
    </source>
</evidence>
<dbReference type="Proteomes" id="UP001393056">
    <property type="component" value="Unassembled WGS sequence"/>
</dbReference>
<dbReference type="GO" id="GO:0016757">
    <property type="term" value="F:glycosyltransferase activity"/>
    <property type="evidence" value="ECO:0007669"/>
    <property type="project" value="UniProtKB-KW"/>
</dbReference>
<accession>A0ABU9I853</accession>
<dbReference type="RefSeq" id="WP_341682923.1">
    <property type="nucleotide sequence ID" value="NZ_JBBYHT010000003.1"/>
</dbReference>
<dbReference type="EC" id="2.4.-.-" evidence="3"/>
<gene>
    <name evidence="3" type="ORF">AAEO58_07860</name>
</gene>
<feature type="domain" description="Glycosyltransferase subfamily 4-like N-terminal" evidence="2">
    <location>
        <begin position="19"/>
        <end position="182"/>
    </location>
</feature>
<dbReference type="SUPFAM" id="SSF53756">
    <property type="entry name" value="UDP-Glycosyltransferase/glycogen phosphorylase"/>
    <property type="match status" value="1"/>
</dbReference>
<dbReference type="CDD" id="cd03801">
    <property type="entry name" value="GT4_PimA-like"/>
    <property type="match status" value="1"/>
</dbReference>
<keyword evidence="4" id="KW-1185">Reference proteome</keyword>
<keyword evidence="3" id="KW-0808">Transferase</keyword>
<dbReference type="InterPro" id="IPR050194">
    <property type="entry name" value="Glycosyltransferase_grp1"/>
</dbReference>
<feature type="domain" description="Glycosyl transferase family 1" evidence="1">
    <location>
        <begin position="190"/>
        <end position="355"/>
    </location>
</feature>
<evidence type="ECO:0000259" key="1">
    <source>
        <dbReference type="Pfam" id="PF00534"/>
    </source>
</evidence>
<dbReference type="InterPro" id="IPR001296">
    <property type="entry name" value="Glyco_trans_1"/>
</dbReference>